<reference evidence="1" key="1">
    <citation type="submission" date="2020-05" db="EMBL/GenBank/DDBJ databases">
        <title>Large-scale comparative analyses of tick genomes elucidate their genetic diversity and vector capacities.</title>
        <authorList>
            <person name="Jia N."/>
            <person name="Wang J."/>
            <person name="Shi W."/>
            <person name="Du L."/>
            <person name="Sun Y."/>
            <person name="Zhan W."/>
            <person name="Jiang J."/>
            <person name="Wang Q."/>
            <person name="Zhang B."/>
            <person name="Ji P."/>
            <person name="Sakyi L.B."/>
            <person name="Cui X."/>
            <person name="Yuan T."/>
            <person name="Jiang B."/>
            <person name="Yang W."/>
            <person name="Lam T.T.-Y."/>
            <person name="Chang Q."/>
            <person name="Ding S."/>
            <person name="Wang X."/>
            <person name="Zhu J."/>
            <person name="Ruan X."/>
            <person name="Zhao L."/>
            <person name="Wei J."/>
            <person name="Que T."/>
            <person name="Du C."/>
            <person name="Cheng J."/>
            <person name="Dai P."/>
            <person name="Han X."/>
            <person name="Huang E."/>
            <person name="Gao Y."/>
            <person name="Liu J."/>
            <person name="Shao H."/>
            <person name="Ye R."/>
            <person name="Li L."/>
            <person name="Wei W."/>
            <person name="Wang X."/>
            <person name="Wang C."/>
            <person name="Yang T."/>
            <person name="Huo Q."/>
            <person name="Li W."/>
            <person name="Guo W."/>
            <person name="Chen H."/>
            <person name="Zhou L."/>
            <person name="Ni X."/>
            <person name="Tian J."/>
            <person name="Zhou Y."/>
            <person name="Sheng Y."/>
            <person name="Liu T."/>
            <person name="Pan Y."/>
            <person name="Xia L."/>
            <person name="Li J."/>
            <person name="Zhao F."/>
            <person name="Cao W."/>
        </authorList>
    </citation>
    <scope>NUCLEOTIDE SEQUENCE</scope>
    <source>
        <strain evidence="1">Hyas-2018</strain>
    </source>
</reference>
<evidence type="ECO:0000313" key="1">
    <source>
        <dbReference type="EMBL" id="KAH6932814.1"/>
    </source>
</evidence>
<name>A0ACB7SJH5_HYAAI</name>
<dbReference type="EMBL" id="CM023484">
    <property type="protein sequence ID" value="KAH6932814.1"/>
    <property type="molecule type" value="Genomic_DNA"/>
</dbReference>
<proteinExistence type="predicted"/>
<keyword evidence="2" id="KW-1185">Reference proteome</keyword>
<accession>A0ACB7SJH5</accession>
<protein>
    <submittedName>
        <fullName evidence="1">Uncharacterized protein</fullName>
    </submittedName>
</protein>
<sequence>MRFQPPPTGFLPPFSSYVFFWITVLSGSQLHLCSRLMASSQLRGYRTDGEPYPTALSSLHKQRPVMFMASPFPEADVPRSGNVNTIEQIFEVVIVHPQTLNAEAAVKCEPSFNEKPNSPLTHVRSTRSSLIQEQPIGYPPREH</sequence>
<dbReference type="Proteomes" id="UP000821845">
    <property type="component" value="Chromosome 4"/>
</dbReference>
<organism evidence="1 2">
    <name type="scientific">Hyalomma asiaticum</name>
    <name type="common">Tick</name>
    <dbReference type="NCBI Taxonomy" id="266040"/>
    <lineage>
        <taxon>Eukaryota</taxon>
        <taxon>Metazoa</taxon>
        <taxon>Ecdysozoa</taxon>
        <taxon>Arthropoda</taxon>
        <taxon>Chelicerata</taxon>
        <taxon>Arachnida</taxon>
        <taxon>Acari</taxon>
        <taxon>Parasitiformes</taxon>
        <taxon>Ixodida</taxon>
        <taxon>Ixodoidea</taxon>
        <taxon>Ixodidae</taxon>
        <taxon>Hyalomminae</taxon>
        <taxon>Hyalomma</taxon>
    </lineage>
</organism>
<evidence type="ECO:0000313" key="2">
    <source>
        <dbReference type="Proteomes" id="UP000821845"/>
    </source>
</evidence>
<gene>
    <name evidence="1" type="ORF">HPB50_009865</name>
</gene>
<comment type="caution">
    <text evidence="1">The sequence shown here is derived from an EMBL/GenBank/DDBJ whole genome shotgun (WGS) entry which is preliminary data.</text>
</comment>